<proteinExistence type="predicted"/>
<evidence type="ECO:0000256" key="2">
    <source>
        <dbReference type="ARBA" id="ARBA00022491"/>
    </source>
</evidence>
<organism evidence="11 12">
    <name type="scientific">Crotalus adamanteus</name>
    <name type="common">Eastern diamondback rattlesnake</name>
    <dbReference type="NCBI Taxonomy" id="8729"/>
    <lineage>
        <taxon>Eukaryota</taxon>
        <taxon>Metazoa</taxon>
        <taxon>Chordata</taxon>
        <taxon>Craniata</taxon>
        <taxon>Vertebrata</taxon>
        <taxon>Euteleostomi</taxon>
        <taxon>Lepidosauria</taxon>
        <taxon>Squamata</taxon>
        <taxon>Bifurcata</taxon>
        <taxon>Unidentata</taxon>
        <taxon>Episquamata</taxon>
        <taxon>Toxicofera</taxon>
        <taxon>Serpentes</taxon>
        <taxon>Colubroidea</taxon>
        <taxon>Viperidae</taxon>
        <taxon>Crotalinae</taxon>
        <taxon>Crotalus</taxon>
    </lineage>
</organism>
<evidence type="ECO:0000256" key="3">
    <source>
        <dbReference type="ARBA" id="ARBA00023015"/>
    </source>
</evidence>
<dbReference type="SMART" id="SM00353">
    <property type="entry name" value="HLH"/>
    <property type="match status" value="1"/>
</dbReference>
<name>A0AAW1BWI3_CROAD</name>
<comment type="caution">
    <text evidence="11">The sequence shown here is derived from an EMBL/GenBank/DDBJ whole genome shotgun (WGS) entry which is preliminary data.</text>
</comment>
<evidence type="ECO:0000259" key="10">
    <source>
        <dbReference type="PROSITE" id="PS50888"/>
    </source>
</evidence>
<dbReference type="Proteomes" id="UP001474421">
    <property type="component" value="Unassembled WGS sequence"/>
</dbReference>
<evidence type="ECO:0000256" key="6">
    <source>
        <dbReference type="ARBA" id="ARBA00023242"/>
    </source>
</evidence>
<dbReference type="InterPro" id="IPR036638">
    <property type="entry name" value="HLH_DNA-bd_sf"/>
</dbReference>
<dbReference type="PROSITE" id="PS50888">
    <property type="entry name" value="BHLH"/>
    <property type="match status" value="1"/>
</dbReference>
<feature type="domain" description="BHLH" evidence="10">
    <location>
        <begin position="103"/>
        <end position="155"/>
    </location>
</feature>
<keyword evidence="6" id="KW-0539">Nucleus</keyword>
<comment type="subcellular location">
    <subcellularLocation>
        <location evidence="1">Nucleus</location>
    </subcellularLocation>
</comment>
<accession>A0AAW1BWI3</accession>
<sequence>MSISAAIVNLPRGLQGVESEARECSKGRDYGQRWLLKAVSRLRGSPVVMELITSNIQVLLQAADYLERKEREAEYGYASLSPYFGQDTLQSQRRPRMRKALKNFRSVRNELEKHRRAQLRQCLEQLKQQIPTNTEHSHYTMLSLLHRTRLHIKRLEHQEQKAQQEKERLRCEQQNLHQRLKELQAHLNMELAEADSLDSSWFSSEHSDSEDEVDIEGVASASVGDVMAAFSTRQERSYSTISNFWLWTEIQLRGQHSSRPASSFSKIASWQDN</sequence>
<evidence type="ECO:0000313" key="12">
    <source>
        <dbReference type="Proteomes" id="UP001474421"/>
    </source>
</evidence>
<dbReference type="GO" id="GO:0000981">
    <property type="term" value="F:DNA-binding transcription factor activity, RNA polymerase II-specific"/>
    <property type="evidence" value="ECO:0007669"/>
    <property type="project" value="TreeGrafter"/>
</dbReference>
<dbReference type="GO" id="GO:0005634">
    <property type="term" value="C:nucleus"/>
    <property type="evidence" value="ECO:0007669"/>
    <property type="project" value="UniProtKB-SubCell"/>
</dbReference>
<evidence type="ECO:0000256" key="4">
    <source>
        <dbReference type="ARBA" id="ARBA00023125"/>
    </source>
</evidence>
<dbReference type="SUPFAM" id="SSF47459">
    <property type="entry name" value="HLH, helix-loop-helix DNA-binding domain"/>
    <property type="match status" value="1"/>
</dbReference>
<keyword evidence="5" id="KW-0804">Transcription</keyword>
<dbReference type="GO" id="GO:0000978">
    <property type="term" value="F:RNA polymerase II cis-regulatory region sequence-specific DNA binding"/>
    <property type="evidence" value="ECO:0007669"/>
    <property type="project" value="TreeGrafter"/>
</dbReference>
<dbReference type="GO" id="GO:0046983">
    <property type="term" value="F:protein dimerization activity"/>
    <property type="evidence" value="ECO:0007669"/>
    <property type="project" value="InterPro"/>
</dbReference>
<keyword evidence="3" id="KW-0805">Transcription regulation</keyword>
<dbReference type="PANTHER" id="PTHR11969:SF6">
    <property type="entry name" value="MAX DIMERIZATION PROTEIN 3"/>
    <property type="match status" value="1"/>
</dbReference>
<keyword evidence="4" id="KW-0238">DNA-binding</keyword>
<evidence type="ECO:0000256" key="7">
    <source>
        <dbReference type="ARBA" id="ARBA00040424"/>
    </source>
</evidence>
<gene>
    <name evidence="11" type="ORF">NXF25_005176</name>
</gene>
<keyword evidence="2" id="KW-0678">Repressor</keyword>
<reference evidence="11 12" key="1">
    <citation type="journal article" date="2024" name="Proc. Natl. Acad. Sci. U.S.A.">
        <title>The genetic regulatory architecture and epigenomic basis for age-related changes in rattlesnake venom.</title>
        <authorList>
            <person name="Hogan M.P."/>
            <person name="Holding M.L."/>
            <person name="Nystrom G.S."/>
            <person name="Colston T.J."/>
            <person name="Bartlett D.A."/>
            <person name="Mason A.J."/>
            <person name="Ellsworth S.A."/>
            <person name="Rautsaw R.M."/>
            <person name="Lawrence K.C."/>
            <person name="Strickland J.L."/>
            <person name="He B."/>
            <person name="Fraser P."/>
            <person name="Margres M.J."/>
            <person name="Gilbert D.M."/>
            <person name="Gibbs H.L."/>
            <person name="Parkinson C.L."/>
            <person name="Rokyta D.R."/>
        </authorList>
    </citation>
    <scope>NUCLEOTIDE SEQUENCE [LARGE SCALE GENOMIC DNA]</scope>
    <source>
        <strain evidence="11">DRR0105</strain>
    </source>
</reference>
<protein>
    <recommendedName>
        <fullName evidence="7">Max dimerization protein 3</fullName>
    </recommendedName>
    <alternativeName>
        <fullName evidence="8">Max-associated protein 3</fullName>
    </alternativeName>
</protein>
<dbReference type="PANTHER" id="PTHR11969">
    <property type="entry name" value="MAX DIMERIZATION, MAD"/>
    <property type="match status" value="1"/>
</dbReference>
<feature type="coiled-coil region" evidence="9">
    <location>
        <begin position="97"/>
        <end position="193"/>
    </location>
</feature>
<dbReference type="Pfam" id="PF00010">
    <property type="entry name" value="HLH"/>
    <property type="match status" value="1"/>
</dbReference>
<evidence type="ECO:0000256" key="1">
    <source>
        <dbReference type="ARBA" id="ARBA00004123"/>
    </source>
</evidence>
<keyword evidence="9" id="KW-0175">Coiled coil</keyword>
<dbReference type="EMBL" id="JAOTOJ010000002">
    <property type="protein sequence ID" value="KAK9406402.1"/>
    <property type="molecule type" value="Genomic_DNA"/>
</dbReference>
<dbReference type="InterPro" id="IPR011598">
    <property type="entry name" value="bHLH_dom"/>
</dbReference>
<evidence type="ECO:0000313" key="11">
    <source>
        <dbReference type="EMBL" id="KAK9406402.1"/>
    </source>
</evidence>
<keyword evidence="12" id="KW-1185">Reference proteome</keyword>
<dbReference type="AlphaFoldDB" id="A0AAW1BWI3"/>
<evidence type="ECO:0000256" key="5">
    <source>
        <dbReference type="ARBA" id="ARBA00023163"/>
    </source>
</evidence>
<evidence type="ECO:0000256" key="8">
    <source>
        <dbReference type="ARBA" id="ARBA00041430"/>
    </source>
</evidence>
<evidence type="ECO:0000256" key="9">
    <source>
        <dbReference type="SAM" id="Coils"/>
    </source>
</evidence>
<dbReference type="Gene3D" id="4.10.280.10">
    <property type="entry name" value="Helix-loop-helix DNA-binding domain"/>
    <property type="match status" value="1"/>
</dbReference>